<dbReference type="PANTHER" id="PTHR46518">
    <property type="entry name" value="COILED-COIL DOMAIN-CONTAINING PROTEIN 151"/>
    <property type="match status" value="1"/>
</dbReference>
<dbReference type="EMBL" id="HBIB01000956">
    <property type="protein sequence ID" value="CAE0238526.1"/>
    <property type="molecule type" value="Transcribed_RNA"/>
</dbReference>
<dbReference type="InterPro" id="IPR049258">
    <property type="entry name" value="ODAD1_CC"/>
</dbReference>
<reference evidence="5" key="1">
    <citation type="submission" date="2021-01" db="EMBL/GenBank/DDBJ databases">
        <authorList>
            <person name="Corre E."/>
            <person name="Pelletier E."/>
            <person name="Niang G."/>
            <person name="Scheremetjew M."/>
            <person name="Finn R."/>
            <person name="Kale V."/>
            <person name="Holt S."/>
            <person name="Cochrane G."/>
            <person name="Meng A."/>
            <person name="Brown T."/>
            <person name="Cohen L."/>
        </authorList>
    </citation>
    <scope>NUCLEOTIDE SEQUENCE</scope>
    <source>
        <strain evidence="5">NIES-2562</strain>
    </source>
</reference>
<gene>
    <name evidence="5" type="ORF">PBIL07802_LOCUS669</name>
</gene>
<name>A0A7S3FYR9_9EUKA</name>
<dbReference type="GO" id="GO:0036158">
    <property type="term" value="P:outer dynein arm assembly"/>
    <property type="evidence" value="ECO:0007669"/>
    <property type="project" value="InterPro"/>
</dbReference>
<evidence type="ECO:0000259" key="4">
    <source>
        <dbReference type="Pfam" id="PF21773"/>
    </source>
</evidence>
<proteinExistence type="predicted"/>
<feature type="coiled-coil region" evidence="2">
    <location>
        <begin position="39"/>
        <end position="148"/>
    </location>
</feature>
<dbReference type="GO" id="GO:0035253">
    <property type="term" value="C:ciliary rootlet"/>
    <property type="evidence" value="ECO:0007669"/>
    <property type="project" value="TreeGrafter"/>
</dbReference>
<dbReference type="InterPro" id="IPR033192">
    <property type="entry name" value="ODAD3"/>
</dbReference>
<dbReference type="Pfam" id="PF21773">
    <property type="entry name" value="ODAD1_CC"/>
    <property type="match status" value="1"/>
</dbReference>
<dbReference type="AlphaFoldDB" id="A0A7S3FYR9"/>
<evidence type="ECO:0000256" key="1">
    <source>
        <dbReference type="ARBA" id="ARBA00023054"/>
    </source>
</evidence>
<feature type="region of interest" description="Disordered" evidence="3">
    <location>
        <begin position="273"/>
        <end position="342"/>
    </location>
</feature>
<accession>A0A7S3FYR9</accession>
<evidence type="ECO:0000256" key="3">
    <source>
        <dbReference type="SAM" id="MobiDB-lite"/>
    </source>
</evidence>
<protein>
    <recommendedName>
        <fullName evidence="4">ODAD1 central coiled coil region domain-containing protein</fullName>
    </recommendedName>
</protein>
<feature type="domain" description="ODAD1 central coiled coil region" evidence="4">
    <location>
        <begin position="34"/>
        <end position="167"/>
    </location>
</feature>
<sequence length="342" mass="38035">MRKELQLEAAGDLSAEGEDNLKKSLYTSAFHHAVNESKLEEEQEKITTYEDAFRKIKDATGVSDVNEVIQKFLTQDTTRGNLRNMTKEAQSKIDQLNDERTQLKAKVEEIKYSGTGSLGSRRIVDEFETQLSDANAKLERNRQKYERIARILIDVKAGIEHLSDKLESVKIDAAPIPLTDETLVEVLLQAEQKLIKLVEAVNVEEEGAGDVEGDSIKATAALAEKVGMLERWMSTCFSNVFSFSFFFLQSYTSTAHEVNLPEFNVRIPLSQATEVGEDASDSDGDDEGDEVPDRSEVKQYSAMLLEKANKKPKKGKKKKSNAPAGMGSRSVSRGKKGGQDFD</sequence>
<feature type="compositionally biased region" description="Low complexity" evidence="3">
    <location>
        <begin position="321"/>
        <end position="331"/>
    </location>
</feature>
<feature type="compositionally biased region" description="Acidic residues" evidence="3">
    <location>
        <begin position="275"/>
        <end position="290"/>
    </location>
</feature>
<dbReference type="GO" id="GO:0097542">
    <property type="term" value="C:ciliary tip"/>
    <property type="evidence" value="ECO:0007669"/>
    <property type="project" value="TreeGrafter"/>
</dbReference>
<keyword evidence="1 2" id="KW-0175">Coiled coil</keyword>
<dbReference type="PANTHER" id="PTHR46518:SF1">
    <property type="entry name" value="OUTER DYNEIN ARM-DOCKING COMPLEX SUBUNIT 3"/>
    <property type="match status" value="1"/>
</dbReference>
<dbReference type="GO" id="GO:0036064">
    <property type="term" value="C:ciliary basal body"/>
    <property type="evidence" value="ECO:0007669"/>
    <property type="project" value="TreeGrafter"/>
</dbReference>
<evidence type="ECO:0000313" key="5">
    <source>
        <dbReference type="EMBL" id="CAE0238526.1"/>
    </source>
</evidence>
<feature type="compositionally biased region" description="Basic residues" evidence="3">
    <location>
        <begin position="310"/>
        <end position="320"/>
    </location>
</feature>
<dbReference type="GO" id="GO:0003341">
    <property type="term" value="P:cilium movement"/>
    <property type="evidence" value="ECO:0007669"/>
    <property type="project" value="InterPro"/>
</dbReference>
<organism evidence="5">
    <name type="scientific">Palpitomonas bilix</name>
    <dbReference type="NCBI Taxonomy" id="652834"/>
    <lineage>
        <taxon>Eukaryota</taxon>
        <taxon>Eukaryota incertae sedis</taxon>
    </lineage>
</organism>
<evidence type="ECO:0000256" key="2">
    <source>
        <dbReference type="SAM" id="Coils"/>
    </source>
</evidence>